<protein>
    <submittedName>
        <fullName evidence="1">Uncharacterized protein</fullName>
    </submittedName>
</protein>
<proteinExistence type="predicted"/>
<name>F7YTU3_9THEM</name>
<organism evidence="1 2">
    <name type="scientific">Pseudothermotoga thermarum DSM 5069</name>
    <dbReference type="NCBI Taxonomy" id="688269"/>
    <lineage>
        <taxon>Bacteria</taxon>
        <taxon>Thermotogati</taxon>
        <taxon>Thermotogota</taxon>
        <taxon>Thermotogae</taxon>
        <taxon>Thermotogales</taxon>
        <taxon>Thermotogaceae</taxon>
        <taxon>Pseudothermotoga</taxon>
    </lineage>
</organism>
<evidence type="ECO:0000313" key="1">
    <source>
        <dbReference type="EMBL" id="AEH51388.1"/>
    </source>
</evidence>
<dbReference type="Proteomes" id="UP000006804">
    <property type="component" value="Chromosome"/>
</dbReference>
<gene>
    <name evidence="1" type="ORF">Theth_1321</name>
</gene>
<reference evidence="1 2" key="1">
    <citation type="submission" date="2010-11" db="EMBL/GenBank/DDBJ databases">
        <title>The complete genome of Thermotoga thermarum DSM 5069.</title>
        <authorList>
            <consortium name="US DOE Joint Genome Institute (JGI-PGF)"/>
            <person name="Lucas S."/>
            <person name="Copeland A."/>
            <person name="Lapidus A."/>
            <person name="Bruce D."/>
            <person name="Goodwin L."/>
            <person name="Pitluck S."/>
            <person name="Kyrpides N."/>
            <person name="Mavromatis K."/>
            <person name="Ivanova N."/>
            <person name="Zeytun A."/>
            <person name="Brettin T."/>
            <person name="Detter J.C."/>
            <person name="Tapia R."/>
            <person name="Han C."/>
            <person name="Land M."/>
            <person name="Hauser L."/>
            <person name="Markowitz V."/>
            <person name="Cheng J.-F."/>
            <person name="Hugenholtz P."/>
            <person name="Woyke T."/>
            <person name="Wu D."/>
            <person name="Spring S."/>
            <person name="Schroeder M."/>
            <person name="Brambilla E."/>
            <person name="Klenk H.-P."/>
            <person name="Eisen J.A."/>
        </authorList>
    </citation>
    <scope>NUCLEOTIDE SEQUENCE [LARGE SCALE GENOMIC DNA]</scope>
    <source>
        <strain evidence="1 2">DSM 5069</strain>
    </source>
</reference>
<evidence type="ECO:0000313" key="2">
    <source>
        <dbReference type="Proteomes" id="UP000006804"/>
    </source>
</evidence>
<accession>F7YTU3</accession>
<dbReference type="RefSeq" id="WP_013932604.1">
    <property type="nucleotide sequence ID" value="NC_015707.1"/>
</dbReference>
<dbReference type="KEGG" id="tta:Theth_1321"/>
<keyword evidence="2" id="KW-1185">Reference proteome</keyword>
<dbReference type="HOGENOM" id="CLU_2571257_0_0_0"/>
<dbReference type="AlphaFoldDB" id="F7YTU3"/>
<dbReference type="EMBL" id="CP002351">
    <property type="protein sequence ID" value="AEH51388.1"/>
    <property type="molecule type" value="Genomic_DNA"/>
</dbReference>
<sequence length="81" mass="9235">MSEIELDIRNVGSSCTQHPVIVLANKLSEMGDKIKNLKLYFKSRDIPPPVLKLYLSRYGFEIVELGYLNSDSMYARAVKKV</sequence>